<dbReference type="SUPFAM" id="SSF82153">
    <property type="entry name" value="FAS1 domain"/>
    <property type="match status" value="1"/>
</dbReference>
<keyword evidence="4" id="KW-1185">Reference proteome</keyword>
<dbReference type="PROSITE" id="PS51257">
    <property type="entry name" value="PROKAR_LIPOPROTEIN"/>
    <property type="match status" value="1"/>
</dbReference>
<dbReference type="Proteomes" id="UP001489004">
    <property type="component" value="Unassembled WGS sequence"/>
</dbReference>
<reference evidence="3 4" key="1">
    <citation type="journal article" date="2024" name="Nat. Commun.">
        <title>Phylogenomics reveals the evolutionary origins of lichenization in chlorophyte algae.</title>
        <authorList>
            <person name="Puginier C."/>
            <person name="Libourel C."/>
            <person name="Otte J."/>
            <person name="Skaloud P."/>
            <person name="Haon M."/>
            <person name="Grisel S."/>
            <person name="Petersen M."/>
            <person name="Berrin J.G."/>
            <person name="Delaux P.M."/>
            <person name="Dal Grande F."/>
            <person name="Keller J."/>
        </authorList>
    </citation>
    <scope>NUCLEOTIDE SEQUENCE [LARGE SCALE GENOMIC DNA]</scope>
    <source>
        <strain evidence="3 4">SAG 2043</strain>
    </source>
</reference>
<dbReference type="PROSITE" id="PS50213">
    <property type="entry name" value="FAS1"/>
    <property type="match status" value="1"/>
</dbReference>
<organism evidence="3 4">
    <name type="scientific">[Myrmecia] bisecta</name>
    <dbReference type="NCBI Taxonomy" id="41462"/>
    <lineage>
        <taxon>Eukaryota</taxon>
        <taxon>Viridiplantae</taxon>
        <taxon>Chlorophyta</taxon>
        <taxon>core chlorophytes</taxon>
        <taxon>Trebouxiophyceae</taxon>
        <taxon>Trebouxiales</taxon>
        <taxon>Trebouxiaceae</taxon>
        <taxon>Myrmecia</taxon>
    </lineage>
</organism>
<dbReference type="InterPro" id="IPR036378">
    <property type="entry name" value="FAS1_dom_sf"/>
</dbReference>
<keyword evidence="1" id="KW-0732">Signal</keyword>
<evidence type="ECO:0000313" key="3">
    <source>
        <dbReference type="EMBL" id="KAK9805685.1"/>
    </source>
</evidence>
<evidence type="ECO:0000313" key="4">
    <source>
        <dbReference type="Proteomes" id="UP001489004"/>
    </source>
</evidence>
<feature type="chain" id="PRO_5043878441" description="FAS1 domain-containing protein" evidence="1">
    <location>
        <begin position="22"/>
        <end position="243"/>
    </location>
</feature>
<name>A0AAW1PBG7_9CHLO</name>
<accession>A0AAW1PBG7</accession>
<feature type="domain" description="FAS1" evidence="2">
    <location>
        <begin position="38"/>
        <end position="187"/>
    </location>
</feature>
<dbReference type="InterPro" id="IPR000782">
    <property type="entry name" value="FAS1_domain"/>
</dbReference>
<evidence type="ECO:0000259" key="2">
    <source>
        <dbReference type="PROSITE" id="PS50213"/>
    </source>
</evidence>
<dbReference type="Gene3D" id="2.30.180.10">
    <property type="entry name" value="FAS1 domain"/>
    <property type="match status" value="1"/>
</dbReference>
<comment type="caution">
    <text evidence="3">The sequence shown here is derived from an EMBL/GenBank/DDBJ whole genome shotgun (WGS) entry which is preliminary data.</text>
</comment>
<feature type="signal peptide" evidence="1">
    <location>
        <begin position="1"/>
        <end position="21"/>
    </location>
</feature>
<dbReference type="AlphaFoldDB" id="A0AAW1PBG7"/>
<gene>
    <name evidence="3" type="ORF">WJX72_011967</name>
</gene>
<proteinExistence type="predicted"/>
<dbReference type="EMBL" id="JALJOR010000015">
    <property type="protein sequence ID" value="KAK9805685.1"/>
    <property type="molecule type" value="Genomic_DNA"/>
</dbReference>
<dbReference type="SMART" id="SM00554">
    <property type="entry name" value="FAS1"/>
    <property type="match status" value="1"/>
</dbReference>
<sequence length="243" mass="24392">MARSAASVVAMLAVLAAACEASQQGRKLLQADTLASCATQLRDFLASRSDLSTVASGFGPLLGQLDLTKTPKATIFVPTDAALTGDLTKLAALFSITQSPDKLNGLALYYIVLGQYTPAQLVAKSPLPTFLASYTGKAYPLRFTLSGSGVTVTDSSSPDPASAGSAKLTDLNTTICNLKLMTVDSLLLPAASVADVPAVQLADLLATLYAISGSALAPAPGPGALAPALAAAAAPAPVTSAQG</sequence>
<protein>
    <recommendedName>
        <fullName evidence="2">FAS1 domain-containing protein</fullName>
    </recommendedName>
</protein>
<evidence type="ECO:0000256" key="1">
    <source>
        <dbReference type="SAM" id="SignalP"/>
    </source>
</evidence>
<dbReference type="Pfam" id="PF02469">
    <property type="entry name" value="Fasciclin"/>
    <property type="match status" value="1"/>
</dbReference>